<dbReference type="Pfam" id="PF07396">
    <property type="entry name" value="Porin_O_P"/>
    <property type="match status" value="1"/>
</dbReference>
<name>A0ABQ6VYB4_9PROT</name>
<dbReference type="InterPro" id="IPR010870">
    <property type="entry name" value="Porin_O/P"/>
</dbReference>
<dbReference type="InterPro" id="IPR023614">
    <property type="entry name" value="Porin_dom_sf"/>
</dbReference>
<evidence type="ECO:0000313" key="2">
    <source>
        <dbReference type="Proteomes" id="UP000427842"/>
    </source>
</evidence>
<sequence>MACFYTTAQAQSVPALALHGVTIKPYATDQLDVGGFANAGPAHPGTGARAARLRNGVRIDIHKQVEIGAIWDFGPAPAGPMRLFEGQVSYTGLRHFVFTAGIFKPSFGLESMAAQGDTVFVERSSISTITRNLATGIEREAVQAESYGRRYHIAVSATAGTAGPGVDGNQRAMAFRVVGLPVRTRSLLLHLGFSGEWIFHPASAHGAGPGLALSDNPELNPGTVSRYLNTGRIAVDAGGAFGVEGALSWRRLLVQAEGYDIMLHTRAPQYSHQPHFHGWYGMLAYTLNGRGRQWKGRSAAFSSPTCNTAQTVTCNGYGVLEVAARYSQADLQSVGIQGGNQHTAALALNWWPTAIMRVTIQYEYGQIRDGRIPEHFHGIMSLFQIKF</sequence>
<dbReference type="Proteomes" id="UP000427842">
    <property type="component" value="Unassembled WGS sequence"/>
</dbReference>
<reference evidence="1 2" key="1">
    <citation type="submission" date="2018-09" db="EMBL/GenBank/DDBJ databases">
        <title>Genome sequence and characterization of the bcs clusters for the production of nanocellulose from the low pH resistant strain Komagataeibacter medellinensis ID13488.</title>
        <authorList>
            <person name="Hernandez-Arriaga A.M."/>
            <person name="Del Cerro C."/>
            <person name="Urbina L."/>
            <person name="Eceiza A."/>
            <person name="Retegi A."/>
            <person name="Prieto M.A."/>
        </authorList>
    </citation>
    <scope>NUCLEOTIDE SEQUENCE [LARGE SCALE GENOMIC DNA]</scope>
    <source>
        <strain evidence="1 2">ID13488</strain>
    </source>
</reference>
<proteinExistence type="predicted"/>
<accession>A0ABQ6VYB4</accession>
<evidence type="ECO:0000313" key="1">
    <source>
        <dbReference type="EMBL" id="KAB8125118.1"/>
    </source>
</evidence>
<organism evidence="1 2">
    <name type="scientific">Komagataeibacter medellinensis</name>
    <dbReference type="NCBI Taxonomy" id="1177712"/>
    <lineage>
        <taxon>Bacteria</taxon>
        <taxon>Pseudomonadati</taxon>
        <taxon>Pseudomonadota</taxon>
        <taxon>Alphaproteobacteria</taxon>
        <taxon>Acetobacterales</taxon>
        <taxon>Acetobacteraceae</taxon>
        <taxon>Komagataeibacter</taxon>
    </lineage>
</organism>
<dbReference type="Gene3D" id="2.40.160.10">
    <property type="entry name" value="Porin"/>
    <property type="match status" value="1"/>
</dbReference>
<gene>
    <name evidence="1" type="ORF">D3W54_00945</name>
</gene>
<comment type="caution">
    <text evidence="1">The sequence shown here is derived from an EMBL/GenBank/DDBJ whole genome shotgun (WGS) entry which is preliminary data.</text>
</comment>
<keyword evidence="2" id="KW-1185">Reference proteome</keyword>
<dbReference type="EMBL" id="QYAZ01000001">
    <property type="protein sequence ID" value="KAB8125118.1"/>
    <property type="molecule type" value="Genomic_DNA"/>
</dbReference>
<protein>
    <submittedName>
        <fullName evidence="1">Porin</fullName>
    </submittedName>
</protein>